<keyword evidence="3" id="KW-1133">Transmembrane helix</keyword>
<evidence type="ECO:0000256" key="2">
    <source>
        <dbReference type="ARBA" id="ARBA00022692"/>
    </source>
</evidence>
<evidence type="ECO:0000256" key="1">
    <source>
        <dbReference type="ARBA" id="ARBA00004127"/>
    </source>
</evidence>
<keyword evidence="4" id="KW-0472">Membrane</keyword>
<proteinExistence type="predicted"/>
<dbReference type="Proteomes" id="UP000653674">
    <property type="component" value="Unassembled WGS sequence"/>
</dbReference>
<name>A0A8J3LRR5_9ACTN</name>
<dbReference type="EMBL" id="BONU01000005">
    <property type="protein sequence ID" value="GIG72759.1"/>
    <property type="molecule type" value="Genomic_DNA"/>
</dbReference>
<dbReference type="GO" id="GO:0012505">
    <property type="term" value="C:endomembrane system"/>
    <property type="evidence" value="ECO:0007669"/>
    <property type="project" value="UniProtKB-SubCell"/>
</dbReference>
<protein>
    <recommendedName>
        <fullName evidence="5">DUF1232 domain-containing protein</fullName>
    </recommendedName>
</protein>
<comment type="subcellular location">
    <subcellularLocation>
        <location evidence="1">Endomembrane system</location>
        <topology evidence="1">Multi-pass membrane protein</topology>
    </subcellularLocation>
</comment>
<dbReference type="InterPro" id="IPR010652">
    <property type="entry name" value="DUF1232"/>
</dbReference>
<evidence type="ECO:0000256" key="3">
    <source>
        <dbReference type="ARBA" id="ARBA00022989"/>
    </source>
</evidence>
<accession>A0A8J3LRR5</accession>
<dbReference type="AlphaFoldDB" id="A0A8J3LRR5"/>
<dbReference type="RefSeq" id="WP_168075714.1">
    <property type="nucleotide sequence ID" value="NZ_BAAAQJ010000019.1"/>
</dbReference>
<keyword evidence="7" id="KW-1185">Reference proteome</keyword>
<evidence type="ECO:0000259" key="5">
    <source>
        <dbReference type="Pfam" id="PF06803"/>
    </source>
</evidence>
<dbReference type="Pfam" id="PF06803">
    <property type="entry name" value="DUF1232"/>
    <property type="match status" value="1"/>
</dbReference>
<keyword evidence="2" id="KW-0812">Transmembrane</keyword>
<comment type="caution">
    <text evidence="6">The sequence shown here is derived from an EMBL/GenBank/DDBJ whole genome shotgun (WGS) entry which is preliminary data.</text>
</comment>
<gene>
    <name evidence="6" type="ORF">Pfl04_11630</name>
</gene>
<reference evidence="6" key="1">
    <citation type="submission" date="2021-01" db="EMBL/GenBank/DDBJ databases">
        <title>Whole genome shotgun sequence of Planosporangium flavigriseum NBRC 105377.</title>
        <authorList>
            <person name="Komaki H."/>
            <person name="Tamura T."/>
        </authorList>
    </citation>
    <scope>NUCLEOTIDE SEQUENCE</scope>
    <source>
        <strain evidence="6">NBRC 105377</strain>
    </source>
</reference>
<evidence type="ECO:0000313" key="6">
    <source>
        <dbReference type="EMBL" id="GIG72759.1"/>
    </source>
</evidence>
<evidence type="ECO:0000256" key="4">
    <source>
        <dbReference type="ARBA" id="ARBA00023136"/>
    </source>
</evidence>
<evidence type="ECO:0000313" key="7">
    <source>
        <dbReference type="Proteomes" id="UP000653674"/>
    </source>
</evidence>
<sequence length="126" mass="13624">MVGTLRRRMAWTALLRVFKPGTPGLGKRIAAIPRMIAATMRGQYDGKSRLAMTAVAGMYIVSPVDVVPEAVFLLLGLVDDAAVVAWLAGAILDETERFLEWERQQAMTIPGQSVPGFPSDGRGRPA</sequence>
<organism evidence="6 7">
    <name type="scientific">Planosporangium flavigriseum</name>
    <dbReference type="NCBI Taxonomy" id="373681"/>
    <lineage>
        <taxon>Bacteria</taxon>
        <taxon>Bacillati</taxon>
        <taxon>Actinomycetota</taxon>
        <taxon>Actinomycetes</taxon>
        <taxon>Micromonosporales</taxon>
        <taxon>Micromonosporaceae</taxon>
        <taxon>Planosporangium</taxon>
    </lineage>
</organism>
<feature type="domain" description="DUF1232" evidence="5">
    <location>
        <begin position="50"/>
        <end position="86"/>
    </location>
</feature>